<evidence type="ECO:0000313" key="3">
    <source>
        <dbReference type="Proteomes" id="UP001595867"/>
    </source>
</evidence>
<dbReference type="RefSeq" id="WP_378073530.1">
    <property type="nucleotide sequence ID" value="NZ_JBHSBL010000041.1"/>
</dbReference>
<feature type="compositionally biased region" description="Gly residues" evidence="1">
    <location>
        <begin position="95"/>
        <end position="106"/>
    </location>
</feature>
<feature type="compositionally biased region" description="Basic and acidic residues" evidence="1">
    <location>
        <begin position="107"/>
        <end position="122"/>
    </location>
</feature>
<gene>
    <name evidence="2" type="ORF">ACFO0C_47660</name>
</gene>
<comment type="caution">
    <text evidence="2">The sequence shown here is derived from an EMBL/GenBank/DDBJ whole genome shotgun (WGS) entry which is preliminary data.</text>
</comment>
<dbReference type="Proteomes" id="UP001595867">
    <property type="component" value="Unassembled WGS sequence"/>
</dbReference>
<keyword evidence="3" id="KW-1185">Reference proteome</keyword>
<name>A0ABV8JCG9_9ACTN</name>
<feature type="region of interest" description="Disordered" evidence="1">
    <location>
        <begin position="63"/>
        <end position="146"/>
    </location>
</feature>
<dbReference type="EMBL" id="JBHSBL010000041">
    <property type="protein sequence ID" value="MFC4072657.1"/>
    <property type="molecule type" value="Genomic_DNA"/>
</dbReference>
<proteinExistence type="predicted"/>
<accession>A0ABV8JCG9</accession>
<evidence type="ECO:0000313" key="2">
    <source>
        <dbReference type="EMBL" id="MFC4072657.1"/>
    </source>
</evidence>
<sequence length="146" mass="14391">MFLPQPFPGDPASLLIPDPVPPAFALIADPAPPVACDGPEFTSVTGPATGAIDPVAIGARAGDAVPGGARAKDAVPGGARAGEAMTANGERAAAGGDGGDGGGGRPNGERIGRSRTAVERRPFGPTISEPAVALRRGRPAALREAR</sequence>
<organism evidence="2 3">
    <name type="scientific">Actinoplanes subglobosus</name>
    <dbReference type="NCBI Taxonomy" id="1547892"/>
    <lineage>
        <taxon>Bacteria</taxon>
        <taxon>Bacillati</taxon>
        <taxon>Actinomycetota</taxon>
        <taxon>Actinomycetes</taxon>
        <taxon>Micromonosporales</taxon>
        <taxon>Micromonosporaceae</taxon>
        <taxon>Actinoplanes</taxon>
    </lineage>
</organism>
<reference evidence="3" key="1">
    <citation type="journal article" date="2019" name="Int. J. Syst. Evol. Microbiol.">
        <title>The Global Catalogue of Microorganisms (GCM) 10K type strain sequencing project: providing services to taxonomists for standard genome sequencing and annotation.</title>
        <authorList>
            <consortium name="The Broad Institute Genomics Platform"/>
            <consortium name="The Broad Institute Genome Sequencing Center for Infectious Disease"/>
            <person name="Wu L."/>
            <person name="Ma J."/>
        </authorList>
    </citation>
    <scope>NUCLEOTIDE SEQUENCE [LARGE SCALE GENOMIC DNA]</scope>
    <source>
        <strain evidence="3">TBRC 5832</strain>
    </source>
</reference>
<evidence type="ECO:0000256" key="1">
    <source>
        <dbReference type="SAM" id="MobiDB-lite"/>
    </source>
</evidence>
<protein>
    <submittedName>
        <fullName evidence="2">Uncharacterized protein</fullName>
    </submittedName>
</protein>